<evidence type="ECO:0000313" key="1">
    <source>
        <dbReference type="EMBL" id="SBQ56064.1"/>
    </source>
</evidence>
<gene>
    <name evidence="1" type="primary">Nfu_g_1_008880</name>
</gene>
<accession>A0A1A8FD65</accession>
<organism evidence="1">
    <name type="scientific">Nothobranchius korthausae</name>
    <dbReference type="NCBI Taxonomy" id="1143690"/>
    <lineage>
        <taxon>Eukaryota</taxon>
        <taxon>Metazoa</taxon>
        <taxon>Chordata</taxon>
        <taxon>Craniata</taxon>
        <taxon>Vertebrata</taxon>
        <taxon>Euteleostomi</taxon>
        <taxon>Actinopterygii</taxon>
        <taxon>Neopterygii</taxon>
        <taxon>Teleostei</taxon>
        <taxon>Neoteleostei</taxon>
        <taxon>Acanthomorphata</taxon>
        <taxon>Ovalentaria</taxon>
        <taxon>Atherinomorphae</taxon>
        <taxon>Cyprinodontiformes</taxon>
        <taxon>Nothobranchiidae</taxon>
        <taxon>Nothobranchius</taxon>
    </lineage>
</organism>
<sequence>PCSPVPRIFGLLWILPRLLRILLGLLKLLWFSCGSPVTFPQSCWSTHLCWITHLCFINLLDAALTVLLSYLPARSPALLALPLLDTPLPGFTLALHLPSPTPQLPVSLNSAPN</sequence>
<dbReference type="EMBL" id="HAEB01009537">
    <property type="protein sequence ID" value="SBQ56064.1"/>
    <property type="molecule type" value="Transcribed_RNA"/>
</dbReference>
<proteinExistence type="predicted"/>
<feature type="non-terminal residue" evidence="1">
    <location>
        <position position="113"/>
    </location>
</feature>
<reference evidence="1" key="2">
    <citation type="submission" date="2016-06" db="EMBL/GenBank/DDBJ databases">
        <title>The genome of a short-lived fish provides insights into sex chromosome evolution and the genetic control of aging.</title>
        <authorList>
            <person name="Reichwald K."/>
            <person name="Felder M."/>
            <person name="Petzold A."/>
            <person name="Koch P."/>
            <person name="Groth M."/>
            <person name="Platzer M."/>
        </authorList>
    </citation>
    <scope>NUCLEOTIDE SEQUENCE</scope>
    <source>
        <tissue evidence="1">Brain</tissue>
    </source>
</reference>
<protein>
    <submittedName>
        <fullName evidence="1">Uncharacterized protein</fullName>
    </submittedName>
</protein>
<name>A0A1A8FD65_9TELE</name>
<reference evidence="1" key="1">
    <citation type="submission" date="2016-05" db="EMBL/GenBank/DDBJ databases">
        <authorList>
            <person name="Lavstsen T."/>
            <person name="Jespersen J.S."/>
        </authorList>
    </citation>
    <scope>NUCLEOTIDE SEQUENCE</scope>
    <source>
        <tissue evidence="1">Brain</tissue>
    </source>
</reference>
<dbReference type="AlphaFoldDB" id="A0A1A8FD65"/>
<feature type="non-terminal residue" evidence="1">
    <location>
        <position position="1"/>
    </location>
</feature>